<dbReference type="AlphaFoldDB" id="A0A2S3ZGT7"/>
<dbReference type="PROSITE" id="PS51257">
    <property type="entry name" value="PROKAR_LIPOPROTEIN"/>
    <property type="match status" value="1"/>
</dbReference>
<dbReference type="RefSeq" id="WP_103460202.1">
    <property type="nucleotide sequence ID" value="NZ_PPXD01000009.1"/>
</dbReference>
<feature type="chain" id="PRO_5015454645" description="Secreted protein" evidence="1">
    <location>
        <begin position="26"/>
        <end position="409"/>
    </location>
</feature>
<keyword evidence="1" id="KW-0732">Signal</keyword>
<dbReference type="Proteomes" id="UP000237340">
    <property type="component" value="Unassembled WGS sequence"/>
</dbReference>
<name>A0A2S3ZGT7_9MICO</name>
<dbReference type="InterPro" id="IPR011044">
    <property type="entry name" value="Quino_amine_DH_bsu"/>
</dbReference>
<comment type="caution">
    <text evidence="2">The sequence shown here is derived from an EMBL/GenBank/DDBJ whole genome shotgun (WGS) entry which is preliminary data.</text>
</comment>
<proteinExistence type="predicted"/>
<evidence type="ECO:0000313" key="3">
    <source>
        <dbReference type="Proteomes" id="UP000237340"/>
    </source>
</evidence>
<sequence length="409" mass="42347">MRPQHRSTAFAAVIAASAVLLSACASTDAAPRDSGSATGTTTTAAQPRVALTYDGGLYVLDGDTLDLEADLPLAGFNRLNTAGDGRHVLVTTADGFRVLDTGTWTDSSGDAQTADPALTDLVFEAPAAGHVVRHGDKTILYADGTGDTTIFETTALLEAPDKLPATEVIPAEAAHHGVSIELEDGTLLSTVGTSEARTGIRVLNADREETARNAECPSVHGEGAAANEVAVFGCSDGVLVYDDGKISKIAAPDAYGRTGNMYVSETSTIAVGDYNSDPDSEGYLLSELVLVDTVAKTSTVIDLPTGVEYTWRGVSRGPNDEALILASDGSLYVLDPETGELGDSFPVIGAWESPVEWQDAHPALVVIGSTAYVTEPATNSLHAVDLTTGKVVTSVELPTTPNEIAVVTG</sequence>
<dbReference type="SUPFAM" id="SSF50969">
    <property type="entry name" value="YVTN repeat-like/Quinoprotein amine dehydrogenase"/>
    <property type="match status" value="1"/>
</dbReference>
<reference evidence="2 3" key="1">
    <citation type="submission" date="2018-01" db="EMBL/GenBank/DDBJ databases">
        <title>Cryobacterium sp. nov., from glaciers in China.</title>
        <authorList>
            <person name="Liu Q."/>
            <person name="Xin Y.-H."/>
        </authorList>
    </citation>
    <scope>NUCLEOTIDE SEQUENCE [LARGE SCALE GENOMIC DNA]</scope>
    <source>
        <strain evidence="2 3">TMN-42</strain>
    </source>
</reference>
<organism evidence="2 3">
    <name type="scientific">Cryobacterium zongtaii</name>
    <dbReference type="NCBI Taxonomy" id="1259217"/>
    <lineage>
        <taxon>Bacteria</taxon>
        <taxon>Bacillati</taxon>
        <taxon>Actinomycetota</taxon>
        <taxon>Actinomycetes</taxon>
        <taxon>Micrococcales</taxon>
        <taxon>Microbacteriaceae</taxon>
        <taxon>Cryobacterium</taxon>
    </lineage>
</organism>
<dbReference type="EMBL" id="PPXD01000009">
    <property type="protein sequence ID" value="POH66562.1"/>
    <property type="molecule type" value="Genomic_DNA"/>
</dbReference>
<protein>
    <recommendedName>
        <fullName evidence="4">Secreted protein</fullName>
    </recommendedName>
</protein>
<dbReference type="NCBIfam" id="NF038015">
    <property type="entry name" value="AztD"/>
    <property type="match status" value="1"/>
</dbReference>
<keyword evidence="3" id="KW-1185">Reference proteome</keyword>
<dbReference type="InterPro" id="IPR047697">
    <property type="entry name" value="AztD-like"/>
</dbReference>
<dbReference type="InterPro" id="IPR015943">
    <property type="entry name" value="WD40/YVTN_repeat-like_dom_sf"/>
</dbReference>
<evidence type="ECO:0008006" key="4">
    <source>
        <dbReference type="Google" id="ProtNLM"/>
    </source>
</evidence>
<feature type="signal peptide" evidence="1">
    <location>
        <begin position="1"/>
        <end position="25"/>
    </location>
</feature>
<accession>A0A2S3ZGT7</accession>
<evidence type="ECO:0000313" key="2">
    <source>
        <dbReference type="EMBL" id="POH66562.1"/>
    </source>
</evidence>
<gene>
    <name evidence="2" type="ORF">C3B61_08360</name>
</gene>
<dbReference type="Gene3D" id="2.130.10.10">
    <property type="entry name" value="YVTN repeat-like/Quinoprotein amine dehydrogenase"/>
    <property type="match status" value="1"/>
</dbReference>
<evidence type="ECO:0000256" key="1">
    <source>
        <dbReference type="SAM" id="SignalP"/>
    </source>
</evidence>